<protein>
    <recommendedName>
        <fullName evidence="3">Cytochrome c domain-containing protein</fullName>
    </recommendedName>
</protein>
<gene>
    <name evidence="1" type="ORF">F0P94_09020</name>
</gene>
<reference evidence="1 2" key="1">
    <citation type="submission" date="2019-09" db="EMBL/GenBank/DDBJ databases">
        <title>Genome sequence of Adhaeribacter sp. M2.</title>
        <authorList>
            <person name="Srinivasan S."/>
        </authorList>
    </citation>
    <scope>NUCLEOTIDE SEQUENCE [LARGE SCALE GENOMIC DNA]</scope>
    <source>
        <strain evidence="1 2">M2</strain>
    </source>
</reference>
<evidence type="ECO:0000313" key="1">
    <source>
        <dbReference type="EMBL" id="KAA9338922.1"/>
    </source>
</evidence>
<name>A0A5N1J2R5_9BACT</name>
<dbReference type="RefSeq" id="WP_150903556.1">
    <property type="nucleotide sequence ID" value="NZ_VTWT01000004.1"/>
</dbReference>
<proteinExistence type="predicted"/>
<evidence type="ECO:0008006" key="3">
    <source>
        <dbReference type="Google" id="ProtNLM"/>
    </source>
</evidence>
<dbReference type="GO" id="GO:0009055">
    <property type="term" value="F:electron transfer activity"/>
    <property type="evidence" value="ECO:0007669"/>
    <property type="project" value="InterPro"/>
</dbReference>
<sequence>MKQYFLIIIGALLLVLPGCYYDVESELYPKNLNTSACDSTAVTYQTKVLPIIQANCYACHAGSAEGGGNILLEGYANLQKVASDGRLYRAVSHTGPSPMPKGGNKLSACDIETINRWIQIGIPNN</sequence>
<keyword evidence="2" id="KW-1185">Reference proteome</keyword>
<dbReference type="InterPro" id="IPR036909">
    <property type="entry name" value="Cyt_c-like_dom_sf"/>
</dbReference>
<dbReference type="Proteomes" id="UP000326570">
    <property type="component" value="Unassembled WGS sequence"/>
</dbReference>
<dbReference type="GO" id="GO:0020037">
    <property type="term" value="F:heme binding"/>
    <property type="evidence" value="ECO:0007669"/>
    <property type="project" value="InterPro"/>
</dbReference>
<evidence type="ECO:0000313" key="2">
    <source>
        <dbReference type="Proteomes" id="UP000326570"/>
    </source>
</evidence>
<dbReference type="AlphaFoldDB" id="A0A5N1J2R5"/>
<organism evidence="1 2">
    <name type="scientific">Adhaeribacter soli</name>
    <dbReference type="NCBI Taxonomy" id="2607655"/>
    <lineage>
        <taxon>Bacteria</taxon>
        <taxon>Pseudomonadati</taxon>
        <taxon>Bacteroidota</taxon>
        <taxon>Cytophagia</taxon>
        <taxon>Cytophagales</taxon>
        <taxon>Hymenobacteraceae</taxon>
        <taxon>Adhaeribacter</taxon>
    </lineage>
</organism>
<comment type="caution">
    <text evidence="1">The sequence shown here is derived from an EMBL/GenBank/DDBJ whole genome shotgun (WGS) entry which is preliminary data.</text>
</comment>
<dbReference type="EMBL" id="VTWT01000004">
    <property type="protein sequence ID" value="KAA9338922.1"/>
    <property type="molecule type" value="Genomic_DNA"/>
</dbReference>
<accession>A0A5N1J2R5</accession>
<dbReference type="SUPFAM" id="SSF46626">
    <property type="entry name" value="Cytochrome c"/>
    <property type="match status" value="1"/>
</dbReference>
<dbReference type="Gene3D" id="1.10.760.10">
    <property type="entry name" value="Cytochrome c-like domain"/>
    <property type="match status" value="1"/>
</dbReference>